<dbReference type="Proteomes" id="UP001153076">
    <property type="component" value="Unassembled WGS sequence"/>
</dbReference>
<comment type="caution">
    <text evidence="1">The sequence shown here is derived from an EMBL/GenBank/DDBJ whole genome shotgun (WGS) entry which is preliminary data.</text>
</comment>
<protein>
    <submittedName>
        <fullName evidence="1">Uncharacterized protein</fullName>
    </submittedName>
</protein>
<dbReference type="AlphaFoldDB" id="A0A9Q1Q705"/>
<proteinExistence type="predicted"/>
<sequence>MVVLSRSPSDGTGQNHLKDLVCKVTKKKPEDPIPWLSPDVQEQLLQHKKSSRGFLKRSRQSMLNKTIGPKARSCHILGSVSAAKIAKRLRKAGETVTAAKLFAKAHVRAKDKSFSDDRSKALIIEASGIALSRQRRWQQPPLIPEHYFLTSSSFIDKYQSLNAAKQVPTSQENDGLFLEAD</sequence>
<dbReference type="Pfam" id="PF03004">
    <property type="entry name" value="Transposase_24"/>
    <property type="match status" value="1"/>
</dbReference>
<accession>A0A9Q1Q705</accession>
<dbReference type="EMBL" id="JAKOGI010000780">
    <property type="protein sequence ID" value="KAJ8430590.1"/>
    <property type="molecule type" value="Genomic_DNA"/>
</dbReference>
<evidence type="ECO:0000313" key="2">
    <source>
        <dbReference type="Proteomes" id="UP001153076"/>
    </source>
</evidence>
<gene>
    <name evidence="1" type="ORF">Cgig2_001675</name>
</gene>
<name>A0A9Q1Q705_9CARY</name>
<evidence type="ECO:0000313" key="1">
    <source>
        <dbReference type="EMBL" id="KAJ8430590.1"/>
    </source>
</evidence>
<organism evidence="1 2">
    <name type="scientific">Carnegiea gigantea</name>
    <dbReference type="NCBI Taxonomy" id="171969"/>
    <lineage>
        <taxon>Eukaryota</taxon>
        <taxon>Viridiplantae</taxon>
        <taxon>Streptophyta</taxon>
        <taxon>Embryophyta</taxon>
        <taxon>Tracheophyta</taxon>
        <taxon>Spermatophyta</taxon>
        <taxon>Magnoliopsida</taxon>
        <taxon>eudicotyledons</taxon>
        <taxon>Gunneridae</taxon>
        <taxon>Pentapetalae</taxon>
        <taxon>Caryophyllales</taxon>
        <taxon>Cactineae</taxon>
        <taxon>Cactaceae</taxon>
        <taxon>Cactoideae</taxon>
        <taxon>Echinocereeae</taxon>
        <taxon>Carnegiea</taxon>
    </lineage>
</organism>
<dbReference type="InterPro" id="IPR004252">
    <property type="entry name" value="Probable_transposase_24"/>
</dbReference>
<dbReference type="OrthoDB" id="1826256at2759"/>
<keyword evidence="2" id="KW-1185">Reference proteome</keyword>
<reference evidence="1" key="1">
    <citation type="submission" date="2022-04" db="EMBL/GenBank/DDBJ databases">
        <title>Carnegiea gigantea Genome sequencing and assembly v2.</title>
        <authorList>
            <person name="Copetti D."/>
            <person name="Sanderson M.J."/>
            <person name="Burquez A."/>
            <person name="Wojciechowski M.F."/>
        </authorList>
    </citation>
    <scope>NUCLEOTIDE SEQUENCE</scope>
    <source>
        <strain evidence="1">SGP5-SGP5p</strain>
        <tissue evidence="1">Aerial part</tissue>
    </source>
</reference>